<protein>
    <submittedName>
        <fullName evidence="2">Uncharacterized protein</fullName>
    </submittedName>
</protein>
<dbReference type="AlphaFoldDB" id="A0A645I782"/>
<accession>A0A645I782</accession>
<comment type="caution">
    <text evidence="2">The sequence shown here is derived from an EMBL/GenBank/DDBJ whole genome shotgun (WGS) entry which is preliminary data.</text>
</comment>
<name>A0A645I782_9ZZZZ</name>
<evidence type="ECO:0000313" key="2">
    <source>
        <dbReference type="EMBL" id="MPN46970.1"/>
    </source>
</evidence>
<organism evidence="2">
    <name type="scientific">bioreactor metagenome</name>
    <dbReference type="NCBI Taxonomy" id="1076179"/>
    <lineage>
        <taxon>unclassified sequences</taxon>
        <taxon>metagenomes</taxon>
        <taxon>ecological metagenomes</taxon>
    </lineage>
</organism>
<reference evidence="2" key="1">
    <citation type="submission" date="2019-08" db="EMBL/GenBank/DDBJ databases">
        <authorList>
            <person name="Kucharzyk K."/>
            <person name="Murdoch R.W."/>
            <person name="Higgins S."/>
            <person name="Loffler F."/>
        </authorList>
    </citation>
    <scope>NUCLEOTIDE SEQUENCE</scope>
</reference>
<dbReference type="EMBL" id="VSSQ01108072">
    <property type="protein sequence ID" value="MPN46970.1"/>
    <property type="molecule type" value="Genomic_DNA"/>
</dbReference>
<evidence type="ECO:0000256" key="1">
    <source>
        <dbReference type="SAM" id="MobiDB-lite"/>
    </source>
</evidence>
<gene>
    <name evidence="2" type="ORF">SDC9_194569</name>
</gene>
<proteinExistence type="predicted"/>
<sequence length="110" mass="12166">MLSLSLPRLEPVDVVPAISAESICNQRRPQQEADLITTHAAFELRNHLLIDVIALPHVNAIRIETIGDRPEGTPCKQAGGGECRNERKTHGWIRSEAQDAHMVLSKGQKI</sequence>
<feature type="region of interest" description="Disordered" evidence="1">
    <location>
        <begin position="68"/>
        <end position="87"/>
    </location>
</feature>